<dbReference type="Gene3D" id="1.20.1080.10">
    <property type="entry name" value="Glycerol uptake facilitator protein"/>
    <property type="match status" value="1"/>
</dbReference>
<comment type="similarity">
    <text evidence="6">Belongs to the MIP/aquaporin (TC 1.A.8) family.</text>
</comment>
<reference evidence="8 9" key="1">
    <citation type="submission" date="2019-02" db="EMBL/GenBank/DDBJ databases">
        <title>Deep-cultivation of Planctomycetes and their phenomic and genomic characterization uncovers novel biology.</title>
        <authorList>
            <person name="Wiegand S."/>
            <person name="Jogler M."/>
            <person name="Boedeker C."/>
            <person name="Pinto D."/>
            <person name="Vollmers J."/>
            <person name="Rivas-Marin E."/>
            <person name="Kohn T."/>
            <person name="Peeters S.H."/>
            <person name="Heuer A."/>
            <person name="Rast P."/>
            <person name="Oberbeckmann S."/>
            <person name="Bunk B."/>
            <person name="Jeske O."/>
            <person name="Meyerdierks A."/>
            <person name="Storesund J.E."/>
            <person name="Kallscheuer N."/>
            <person name="Luecker S."/>
            <person name="Lage O.M."/>
            <person name="Pohl T."/>
            <person name="Merkel B.J."/>
            <person name="Hornburger P."/>
            <person name="Mueller R.-W."/>
            <person name="Bruemmer F."/>
            <person name="Labrenz M."/>
            <person name="Spormann A.M."/>
            <person name="Op Den Camp H."/>
            <person name="Overmann J."/>
            <person name="Amann R."/>
            <person name="Jetten M.S.M."/>
            <person name="Mascher T."/>
            <person name="Medema M.H."/>
            <person name="Devos D.P."/>
            <person name="Kaster A.-K."/>
            <person name="Ovreas L."/>
            <person name="Rohde M."/>
            <person name="Galperin M.Y."/>
            <person name="Jogler C."/>
        </authorList>
    </citation>
    <scope>NUCLEOTIDE SEQUENCE [LARGE SCALE GENOMIC DNA]</scope>
    <source>
        <strain evidence="8 9">Pla22</strain>
    </source>
</reference>
<dbReference type="Pfam" id="PF00230">
    <property type="entry name" value="MIP"/>
    <property type="match status" value="1"/>
</dbReference>
<feature type="transmembrane region" description="Helical" evidence="7">
    <location>
        <begin position="12"/>
        <end position="29"/>
    </location>
</feature>
<dbReference type="EMBL" id="SJPI01000001">
    <property type="protein sequence ID" value="TWT54132.1"/>
    <property type="molecule type" value="Genomic_DNA"/>
</dbReference>
<evidence type="ECO:0000256" key="1">
    <source>
        <dbReference type="ARBA" id="ARBA00004141"/>
    </source>
</evidence>
<dbReference type="InterPro" id="IPR023271">
    <property type="entry name" value="Aquaporin-like"/>
</dbReference>
<dbReference type="OrthoDB" id="9807293at2"/>
<comment type="subcellular location">
    <subcellularLocation>
        <location evidence="1">Membrane</location>
        <topology evidence="1">Multi-pass membrane protein</topology>
    </subcellularLocation>
</comment>
<evidence type="ECO:0000313" key="8">
    <source>
        <dbReference type="EMBL" id="TWT54132.1"/>
    </source>
</evidence>
<feature type="transmembrane region" description="Helical" evidence="7">
    <location>
        <begin position="156"/>
        <end position="176"/>
    </location>
</feature>
<accession>A0A5C5WW96</accession>
<evidence type="ECO:0000256" key="4">
    <source>
        <dbReference type="ARBA" id="ARBA00022989"/>
    </source>
</evidence>
<gene>
    <name evidence="8" type="primary">aqpZ2</name>
    <name evidence="8" type="ORF">Pla22_17670</name>
</gene>
<feature type="transmembrane region" description="Helical" evidence="7">
    <location>
        <begin position="125"/>
        <end position="144"/>
    </location>
</feature>
<comment type="caution">
    <text evidence="8">The sequence shown here is derived from an EMBL/GenBank/DDBJ whole genome shotgun (WGS) entry which is preliminary data.</text>
</comment>
<dbReference type="AlphaFoldDB" id="A0A5C5WW96"/>
<keyword evidence="5 7" id="KW-0472">Membrane</keyword>
<dbReference type="InterPro" id="IPR000425">
    <property type="entry name" value="MIP"/>
</dbReference>
<dbReference type="PANTHER" id="PTHR45724">
    <property type="entry name" value="AQUAPORIN NIP2-1"/>
    <property type="match status" value="1"/>
</dbReference>
<protein>
    <submittedName>
        <fullName evidence="8">Aquaporin Z 2</fullName>
    </submittedName>
</protein>
<evidence type="ECO:0000256" key="6">
    <source>
        <dbReference type="RuleBase" id="RU000477"/>
    </source>
</evidence>
<keyword evidence="3 6" id="KW-0812">Transmembrane</keyword>
<dbReference type="GO" id="GO:0016020">
    <property type="term" value="C:membrane"/>
    <property type="evidence" value="ECO:0007669"/>
    <property type="project" value="UniProtKB-SubCell"/>
</dbReference>
<dbReference type="PANTHER" id="PTHR45724:SF13">
    <property type="entry name" value="AQUAPORIN NIP1-1-RELATED"/>
    <property type="match status" value="1"/>
</dbReference>
<dbReference type="InterPro" id="IPR034294">
    <property type="entry name" value="Aquaporin_transptr"/>
</dbReference>
<dbReference type="InterPro" id="IPR022357">
    <property type="entry name" value="MIP_CS"/>
</dbReference>
<name>A0A5C5WW96_9BACT</name>
<feature type="transmembrane region" description="Helical" evidence="7">
    <location>
        <begin position="196"/>
        <end position="217"/>
    </location>
</feature>
<evidence type="ECO:0000256" key="5">
    <source>
        <dbReference type="ARBA" id="ARBA00023136"/>
    </source>
</evidence>
<dbReference type="GO" id="GO:0015267">
    <property type="term" value="F:channel activity"/>
    <property type="evidence" value="ECO:0007669"/>
    <property type="project" value="InterPro"/>
</dbReference>
<keyword evidence="4 7" id="KW-1133">Transmembrane helix</keyword>
<dbReference type="PRINTS" id="PR00783">
    <property type="entry name" value="MINTRINSICP"/>
</dbReference>
<dbReference type="Proteomes" id="UP000316598">
    <property type="component" value="Unassembled WGS sequence"/>
</dbReference>
<proteinExistence type="inferred from homology"/>
<dbReference type="RefSeq" id="WP_146514225.1">
    <property type="nucleotide sequence ID" value="NZ_SJPI01000001.1"/>
</dbReference>
<evidence type="ECO:0000256" key="2">
    <source>
        <dbReference type="ARBA" id="ARBA00022448"/>
    </source>
</evidence>
<evidence type="ECO:0000256" key="3">
    <source>
        <dbReference type="ARBA" id="ARBA00022692"/>
    </source>
</evidence>
<dbReference type="PROSITE" id="PS00221">
    <property type="entry name" value="MIP"/>
    <property type="match status" value="1"/>
</dbReference>
<evidence type="ECO:0000313" key="9">
    <source>
        <dbReference type="Proteomes" id="UP000316598"/>
    </source>
</evidence>
<keyword evidence="2 6" id="KW-0813">Transport</keyword>
<dbReference type="SUPFAM" id="SSF81338">
    <property type="entry name" value="Aquaporin-like"/>
    <property type="match status" value="1"/>
</dbReference>
<sequence length="229" mass="23378">MKTPLINRSLAEFLSTYCLVLIGCGAMVVNGETQALTHVGVATVWGLIVMVMIYAVGPVSGAHMNPAVTIAFTVARRLPLKDAIAYVPSQCAGAIAGAASLAIVFGSQASFLGATLVQLELTPQAGFAIEAMMTAILMFVVMGVSTGAKEETITAGLAVGATIAMEAFVAGPLTNASMNPARSLGPAIVSGMTTDLWLYIAAPIAGALIGCGLHRLIKPGSTDLTILEV</sequence>
<dbReference type="PROSITE" id="PS51257">
    <property type="entry name" value="PROKAR_LIPOPROTEIN"/>
    <property type="match status" value="1"/>
</dbReference>
<organism evidence="8 9">
    <name type="scientific">Rubripirellula amarantea</name>
    <dbReference type="NCBI Taxonomy" id="2527999"/>
    <lineage>
        <taxon>Bacteria</taxon>
        <taxon>Pseudomonadati</taxon>
        <taxon>Planctomycetota</taxon>
        <taxon>Planctomycetia</taxon>
        <taxon>Pirellulales</taxon>
        <taxon>Pirellulaceae</taxon>
        <taxon>Rubripirellula</taxon>
    </lineage>
</organism>
<feature type="transmembrane region" description="Helical" evidence="7">
    <location>
        <begin position="83"/>
        <end position="105"/>
    </location>
</feature>
<keyword evidence="9" id="KW-1185">Reference proteome</keyword>
<evidence type="ECO:0000256" key="7">
    <source>
        <dbReference type="SAM" id="Phobius"/>
    </source>
</evidence>
<feature type="transmembrane region" description="Helical" evidence="7">
    <location>
        <begin position="35"/>
        <end position="56"/>
    </location>
</feature>